<evidence type="ECO:0000259" key="16">
    <source>
        <dbReference type="SMART" id="SM00090"/>
    </source>
</evidence>
<dbReference type="GO" id="GO:0004674">
    <property type="term" value="F:protein serine/threonine kinase activity"/>
    <property type="evidence" value="ECO:0007669"/>
    <property type="project" value="UniProtKB-KW"/>
</dbReference>
<dbReference type="FunFam" id="1.10.10.10:FF:000053">
    <property type="entry name" value="Serine/threonine-protein kinase RIO2"/>
    <property type="match status" value="1"/>
</dbReference>
<evidence type="ECO:0000256" key="7">
    <source>
        <dbReference type="ARBA" id="ARBA00022741"/>
    </source>
</evidence>
<dbReference type="InterPro" id="IPR036388">
    <property type="entry name" value="WH-like_DNA-bd_sf"/>
</dbReference>
<evidence type="ECO:0000256" key="12">
    <source>
        <dbReference type="ARBA" id="ARBA00048679"/>
    </source>
</evidence>
<evidence type="ECO:0000256" key="14">
    <source>
        <dbReference type="ARBA" id="ARBA00068837"/>
    </source>
</evidence>
<keyword evidence="6" id="KW-0479">Metal-binding</keyword>
<sequence>MKLDPSVMRTMSRQDFRVLAAVESGMKSHSLVPIALITSTANLRHGGTAKILSSLLRDKLLSHDQSCGYDGYRLTNCGYDILALHNLKTRGIIAGLGDKIGTGKESDVYVAITPQNTQIVLKFHRLGRTSFRDVKKKRDYFMVNALSKNKKQGTQYRTLPNSWLFLSRTSALKEYAFMKSLYDVGYPTPRPVGQNRHVVAMGLVRGVPLYQLHTNRVSAEQAESIFRQSALLAGRLAQHGLVHCDLNEFNLMVDLSGVQARIARTRENVDGETDERDWDDDATEHYVRHSGLPVQTKGALSAHGPLQKHHIDGTGEAVTEAPPEPLERLENGEPKPIVTLIDFPQMVSTRHPNAKELYERDVICLKNFFGKKLRCFVEGETGDDDDAKFGGIMPTWEELIADEENGDATCGGDGADDVTLVSKAQLRLDEELKASGYSEEDAARDSELAYYEAHQQMSRTLGRVDDVDEEDSDEEEDDNSDEESSAEERLEEPTDNDCNDFGSVNDEDQAPELVDMGSFNPQSKLSRRGDGASYAGGVSLGGLSQLSYAEAEMLARERVKRHLEENKRKAGKKGAFKTRNSNKSYVKGKRVINDYGI</sequence>
<dbReference type="FunFam" id="3.30.200.20:FF:000052">
    <property type="entry name" value="Serine/threonine-protein kinase RIO2"/>
    <property type="match status" value="1"/>
</dbReference>
<comment type="catalytic activity">
    <reaction evidence="12">
        <text>L-seryl-[protein] + ATP = O-phospho-L-seryl-[protein] + ADP + H(+)</text>
        <dbReference type="Rhea" id="RHEA:17989"/>
        <dbReference type="Rhea" id="RHEA-COMP:9863"/>
        <dbReference type="Rhea" id="RHEA-COMP:11604"/>
        <dbReference type="ChEBI" id="CHEBI:15378"/>
        <dbReference type="ChEBI" id="CHEBI:29999"/>
        <dbReference type="ChEBI" id="CHEBI:30616"/>
        <dbReference type="ChEBI" id="CHEBI:83421"/>
        <dbReference type="ChEBI" id="CHEBI:456216"/>
        <dbReference type="EC" id="2.7.11.1"/>
    </reaction>
</comment>
<evidence type="ECO:0000256" key="5">
    <source>
        <dbReference type="ARBA" id="ARBA00022679"/>
    </source>
</evidence>
<comment type="caution">
    <text evidence="17">The sequence shown here is derived from an EMBL/GenBank/DDBJ whole genome shotgun (WGS) entry which is preliminary data.</text>
</comment>
<organism evidence="17 18">
    <name type="scientific">Cyclotella cryptica</name>
    <dbReference type="NCBI Taxonomy" id="29204"/>
    <lineage>
        <taxon>Eukaryota</taxon>
        <taxon>Sar</taxon>
        <taxon>Stramenopiles</taxon>
        <taxon>Ochrophyta</taxon>
        <taxon>Bacillariophyta</taxon>
        <taxon>Coscinodiscophyceae</taxon>
        <taxon>Thalassiosirophycidae</taxon>
        <taxon>Stephanodiscales</taxon>
        <taxon>Stephanodiscaceae</taxon>
        <taxon>Cyclotella</taxon>
    </lineage>
</organism>
<dbReference type="CDD" id="cd05144">
    <property type="entry name" value="RIO2_C"/>
    <property type="match status" value="1"/>
</dbReference>
<dbReference type="EMBL" id="JABMIG020000350">
    <property type="protein sequence ID" value="KAL3780413.1"/>
    <property type="molecule type" value="Genomic_DNA"/>
</dbReference>
<dbReference type="SMART" id="SM00090">
    <property type="entry name" value="RIO"/>
    <property type="match status" value="1"/>
</dbReference>
<evidence type="ECO:0000313" key="17">
    <source>
        <dbReference type="EMBL" id="KAL3780413.1"/>
    </source>
</evidence>
<dbReference type="Gene3D" id="1.10.10.10">
    <property type="entry name" value="Winged helix-like DNA-binding domain superfamily/Winged helix DNA-binding domain"/>
    <property type="match status" value="1"/>
</dbReference>
<feature type="region of interest" description="Disordered" evidence="15">
    <location>
        <begin position="297"/>
        <end position="331"/>
    </location>
</feature>
<dbReference type="InterPro" id="IPR000687">
    <property type="entry name" value="RIO_kinase"/>
</dbReference>
<evidence type="ECO:0000256" key="13">
    <source>
        <dbReference type="ARBA" id="ARBA00068353"/>
    </source>
</evidence>
<dbReference type="GO" id="GO:0005524">
    <property type="term" value="F:ATP binding"/>
    <property type="evidence" value="ECO:0007669"/>
    <property type="project" value="UniProtKB-KW"/>
</dbReference>
<dbReference type="InterPro" id="IPR011009">
    <property type="entry name" value="Kinase-like_dom_sf"/>
</dbReference>
<dbReference type="PANTHER" id="PTHR45852">
    <property type="entry name" value="SER/THR-PROTEIN KINASE RIO2"/>
    <property type="match status" value="1"/>
</dbReference>
<dbReference type="SUPFAM" id="SSF46785">
    <property type="entry name" value="Winged helix' DNA-binding domain"/>
    <property type="match status" value="1"/>
</dbReference>
<dbReference type="PANTHER" id="PTHR45852:SF1">
    <property type="entry name" value="SERINE_THREONINE-PROTEIN KINASE RIO2"/>
    <property type="match status" value="1"/>
</dbReference>
<comment type="cofactor">
    <cofactor evidence="1">
        <name>Mg(2+)</name>
        <dbReference type="ChEBI" id="CHEBI:18420"/>
    </cofactor>
</comment>
<keyword evidence="4" id="KW-0723">Serine/threonine-protein kinase</keyword>
<evidence type="ECO:0000256" key="15">
    <source>
        <dbReference type="SAM" id="MobiDB-lite"/>
    </source>
</evidence>
<reference evidence="17 18" key="1">
    <citation type="journal article" date="2020" name="G3 (Bethesda)">
        <title>Improved Reference Genome for Cyclotella cryptica CCMP332, a Model for Cell Wall Morphogenesis, Salinity Adaptation, and Lipid Production in Diatoms (Bacillariophyta).</title>
        <authorList>
            <person name="Roberts W.R."/>
            <person name="Downey K.M."/>
            <person name="Ruck E.C."/>
            <person name="Traller J.C."/>
            <person name="Alverson A.J."/>
        </authorList>
    </citation>
    <scope>NUCLEOTIDE SEQUENCE [LARGE SCALE GENOMIC DNA]</scope>
    <source>
        <strain evidence="17 18">CCMP332</strain>
    </source>
</reference>
<evidence type="ECO:0000256" key="8">
    <source>
        <dbReference type="ARBA" id="ARBA00022777"/>
    </source>
</evidence>
<protein>
    <recommendedName>
        <fullName evidence="13">Serine/threonine-protein kinase RIO2</fullName>
        <ecNumber evidence="3">2.7.11.1</ecNumber>
    </recommendedName>
    <alternativeName>
        <fullName evidence="14">Serine/threonine-protein kinase rio2</fullName>
    </alternativeName>
</protein>
<evidence type="ECO:0000256" key="4">
    <source>
        <dbReference type="ARBA" id="ARBA00022527"/>
    </source>
</evidence>
<dbReference type="AlphaFoldDB" id="A0ABD3NY27"/>
<evidence type="ECO:0000256" key="10">
    <source>
        <dbReference type="ARBA" id="ARBA00022842"/>
    </source>
</evidence>
<keyword evidence="5" id="KW-0808">Transferase</keyword>
<feature type="domain" description="RIO kinase" evidence="16">
    <location>
        <begin position="65"/>
        <end position="391"/>
    </location>
</feature>
<evidence type="ECO:0000256" key="1">
    <source>
        <dbReference type="ARBA" id="ARBA00001946"/>
    </source>
</evidence>
<dbReference type="InterPro" id="IPR036390">
    <property type="entry name" value="WH_DNA-bd_sf"/>
</dbReference>
<dbReference type="Gene3D" id="1.10.510.10">
    <property type="entry name" value="Transferase(Phosphotransferase) domain 1"/>
    <property type="match status" value="1"/>
</dbReference>
<dbReference type="Pfam" id="PF09202">
    <property type="entry name" value="Rio2_N"/>
    <property type="match status" value="1"/>
</dbReference>
<comment type="similarity">
    <text evidence="2">Belongs to the protein kinase superfamily. RIO-type Ser/Thr kinase family.</text>
</comment>
<name>A0ABD3NY27_9STRA</name>
<accession>A0ABD3NY27</accession>
<dbReference type="Gene3D" id="3.30.200.20">
    <property type="entry name" value="Phosphorylase Kinase, domain 1"/>
    <property type="match status" value="1"/>
</dbReference>
<feature type="region of interest" description="Disordered" evidence="15">
    <location>
        <begin position="564"/>
        <end position="583"/>
    </location>
</feature>
<comment type="catalytic activity">
    <reaction evidence="11">
        <text>L-threonyl-[protein] + ATP = O-phospho-L-threonyl-[protein] + ADP + H(+)</text>
        <dbReference type="Rhea" id="RHEA:46608"/>
        <dbReference type="Rhea" id="RHEA-COMP:11060"/>
        <dbReference type="Rhea" id="RHEA-COMP:11605"/>
        <dbReference type="ChEBI" id="CHEBI:15378"/>
        <dbReference type="ChEBI" id="CHEBI:30013"/>
        <dbReference type="ChEBI" id="CHEBI:30616"/>
        <dbReference type="ChEBI" id="CHEBI:61977"/>
        <dbReference type="ChEBI" id="CHEBI:456216"/>
        <dbReference type="EC" id="2.7.11.1"/>
    </reaction>
</comment>
<dbReference type="GO" id="GO:0046872">
    <property type="term" value="F:metal ion binding"/>
    <property type="evidence" value="ECO:0007669"/>
    <property type="project" value="UniProtKB-KW"/>
</dbReference>
<evidence type="ECO:0000313" key="18">
    <source>
        <dbReference type="Proteomes" id="UP001516023"/>
    </source>
</evidence>
<dbReference type="InterPro" id="IPR015285">
    <property type="entry name" value="RIO2_wHTH_N"/>
</dbReference>
<dbReference type="Pfam" id="PF01163">
    <property type="entry name" value="RIO1"/>
    <property type="match status" value="2"/>
</dbReference>
<keyword evidence="10" id="KW-0460">Magnesium</keyword>
<dbReference type="Proteomes" id="UP001516023">
    <property type="component" value="Unassembled WGS sequence"/>
</dbReference>
<gene>
    <name evidence="17" type="ORF">HJC23_004350</name>
</gene>
<dbReference type="EC" id="2.7.11.1" evidence="3"/>
<keyword evidence="7" id="KW-0547">Nucleotide-binding</keyword>
<feature type="compositionally biased region" description="Acidic residues" evidence="15">
    <location>
        <begin position="466"/>
        <end position="485"/>
    </location>
</feature>
<dbReference type="SUPFAM" id="SSF56112">
    <property type="entry name" value="Protein kinase-like (PK-like)"/>
    <property type="match status" value="1"/>
</dbReference>
<dbReference type="InterPro" id="IPR018934">
    <property type="entry name" value="RIO_dom"/>
</dbReference>
<evidence type="ECO:0000256" key="6">
    <source>
        <dbReference type="ARBA" id="ARBA00022723"/>
    </source>
</evidence>
<evidence type="ECO:0000256" key="9">
    <source>
        <dbReference type="ARBA" id="ARBA00022840"/>
    </source>
</evidence>
<dbReference type="InterPro" id="IPR030484">
    <property type="entry name" value="Rio2"/>
</dbReference>
<proteinExistence type="inferred from homology"/>
<feature type="region of interest" description="Disordered" evidence="15">
    <location>
        <begin position="459"/>
        <end position="540"/>
    </location>
</feature>
<keyword evidence="18" id="KW-1185">Reference proteome</keyword>
<keyword evidence="9" id="KW-0067">ATP-binding</keyword>
<evidence type="ECO:0000256" key="3">
    <source>
        <dbReference type="ARBA" id="ARBA00012513"/>
    </source>
</evidence>
<keyword evidence="8" id="KW-0418">Kinase</keyword>
<evidence type="ECO:0000256" key="2">
    <source>
        <dbReference type="ARBA" id="ARBA00009196"/>
    </source>
</evidence>
<evidence type="ECO:0000256" key="11">
    <source>
        <dbReference type="ARBA" id="ARBA00047899"/>
    </source>
</evidence>